<sequence length="71" mass="8320">MELYFQTKFSLYHVTSDIGNVLICQLSPSHSGSHLTLLPYRILMGETTLKVKRSMQQWRNQESNQPLYGFR</sequence>
<reference evidence="2" key="1">
    <citation type="journal article" date="2019" name="Plant Biotechnol. J.">
        <title>Genome sequencing of the Australian wild diploid species Gossypium australe highlights disease resistance and delayed gland morphogenesis.</title>
        <authorList>
            <person name="Cai Y."/>
            <person name="Cai X."/>
            <person name="Wang Q."/>
            <person name="Wang P."/>
            <person name="Zhang Y."/>
            <person name="Cai C."/>
            <person name="Xu Y."/>
            <person name="Wang K."/>
            <person name="Zhou Z."/>
            <person name="Wang C."/>
            <person name="Geng S."/>
            <person name="Li B."/>
            <person name="Dong Q."/>
            <person name="Hou Y."/>
            <person name="Wang H."/>
            <person name="Ai P."/>
            <person name="Liu Z."/>
            <person name="Yi F."/>
            <person name="Sun M."/>
            <person name="An G."/>
            <person name="Cheng J."/>
            <person name="Zhang Y."/>
            <person name="Shi Q."/>
            <person name="Xie Y."/>
            <person name="Shi X."/>
            <person name="Chang Y."/>
            <person name="Huang F."/>
            <person name="Chen Y."/>
            <person name="Hong S."/>
            <person name="Mi L."/>
            <person name="Sun Q."/>
            <person name="Zhang L."/>
            <person name="Zhou B."/>
            <person name="Peng R."/>
            <person name="Zhang X."/>
            <person name="Liu F."/>
        </authorList>
    </citation>
    <scope>NUCLEOTIDE SEQUENCE [LARGE SCALE GENOMIC DNA]</scope>
    <source>
        <strain evidence="2">cv. PA1801</strain>
    </source>
</reference>
<proteinExistence type="predicted"/>
<gene>
    <name evidence="1" type="ORF">EPI10_010957</name>
</gene>
<dbReference type="AlphaFoldDB" id="A0A5B6W735"/>
<accession>A0A5B6W735</accession>
<protein>
    <submittedName>
        <fullName evidence="1">GDSL esterase/lipase</fullName>
    </submittedName>
</protein>
<dbReference type="EMBL" id="SMMG02000004">
    <property type="protein sequence ID" value="KAA3477038.1"/>
    <property type="molecule type" value="Genomic_DNA"/>
</dbReference>
<dbReference type="OrthoDB" id="2017825at2759"/>
<evidence type="ECO:0000313" key="1">
    <source>
        <dbReference type="EMBL" id="KAA3477038.1"/>
    </source>
</evidence>
<dbReference type="Proteomes" id="UP000325315">
    <property type="component" value="Unassembled WGS sequence"/>
</dbReference>
<name>A0A5B6W735_9ROSI</name>
<organism evidence="1 2">
    <name type="scientific">Gossypium australe</name>
    <dbReference type="NCBI Taxonomy" id="47621"/>
    <lineage>
        <taxon>Eukaryota</taxon>
        <taxon>Viridiplantae</taxon>
        <taxon>Streptophyta</taxon>
        <taxon>Embryophyta</taxon>
        <taxon>Tracheophyta</taxon>
        <taxon>Spermatophyta</taxon>
        <taxon>Magnoliopsida</taxon>
        <taxon>eudicotyledons</taxon>
        <taxon>Gunneridae</taxon>
        <taxon>Pentapetalae</taxon>
        <taxon>rosids</taxon>
        <taxon>malvids</taxon>
        <taxon>Malvales</taxon>
        <taxon>Malvaceae</taxon>
        <taxon>Malvoideae</taxon>
        <taxon>Gossypium</taxon>
    </lineage>
</organism>
<comment type="caution">
    <text evidence="1">The sequence shown here is derived from an EMBL/GenBank/DDBJ whole genome shotgun (WGS) entry which is preliminary data.</text>
</comment>
<keyword evidence="2" id="KW-1185">Reference proteome</keyword>
<evidence type="ECO:0000313" key="2">
    <source>
        <dbReference type="Proteomes" id="UP000325315"/>
    </source>
</evidence>